<name>A0AAV8WXD0_9CUCU</name>
<dbReference type="Gene3D" id="3.30.460.80">
    <property type="entry name" value="NADH:ubiquinone oxidoreductase, 30kDa subunit"/>
    <property type="match status" value="1"/>
</dbReference>
<evidence type="ECO:0000256" key="2">
    <source>
        <dbReference type="ARBA" id="ARBA00020084"/>
    </source>
</evidence>
<dbReference type="Proteomes" id="UP001162156">
    <property type="component" value="Unassembled WGS sequence"/>
</dbReference>
<dbReference type="InterPro" id="IPR020396">
    <property type="entry name" value="NADH_UbQ_OxRdtase_CS"/>
</dbReference>
<dbReference type="GO" id="GO:0016651">
    <property type="term" value="F:oxidoreductase activity, acting on NAD(P)H"/>
    <property type="evidence" value="ECO:0007669"/>
    <property type="project" value="InterPro"/>
</dbReference>
<evidence type="ECO:0000313" key="7">
    <source>
        <dbReference type="Proteomes" id="UP001162156"/>
    </source>
</evidence>
<comment type="caution">
    <text evidence="6">The sequence shown here is derived from an EMBL/GenBank/DDBJ whole genome shotgun (WGS) entry which is preliminary data.</text>
</comment>
<organism evidence="6 7">
    <name type="scientific">Rhamnusium bicolor</name>
    <dbReference type="NCBI Taxonomy" id="1586634"/>
    <lineage>
        <taxon>Eukaryota</taxon>
        <taxon>Metazoa</taxon>
        <taxon>Ecdysozoa</taxon>
        <taxon>Arthropoda</taxon>
        <taxon>Hexapoda</taxon>
        <taxon>Insecta</taxon>
        <taxon>Pterygota</taxon>
        <taxon>Neoptera</taxon>
        <taxon>Endopterygota</taxon>
        <taxon>Coleoptera</taxon>
        <taxon>Polyphaga</taxon>
        <taxon>Cucujiformia</taxon>
        <taxon>Chrysomeloidea</taxon>
        <taxon>Cerambycidae</taxon>
        <taxon>Lepturinae</taxon>
        <taxon>Rhagiini</taxon>
        <taxon>Rhamnusium</taxon>
    </lineage>
</organism>
<dbReference type="AlphaFoldDB" id="A0AAV8WXD0"/>
<dbReference type="InterPro" id="IPR037232">
    <property type="entry name" value="NADH_quin_OxRdtase_su_C/D-like"/>
</dbReference>
<proteinExistence type="inferred from homology"/>
<evidence type="ECO:0000256" key="4">
    <source>
        <dbReference type="RuleBase" id="RU003456"/>
    </source>
</evidence>
<dbReference type="PROSITE" id="PS00542">
    <property type="entry name" value="COMPLEX1_30K"/>
    <property type="match status" value="1"/>
</dbReference>
<protein>
    <recommendedName>
        <fullName evidence="2">NADH dehydrogenase [ubiquinone] iron-sulfur protein 3, mitochondrial</fullName>
    </recommendedName>
</protein>
<evidence type="ECO:0000259" key="5">
    <source>
        <dbReference type="Pfam" id="PF00329"/>
    </source>
</evidence>
<feature type="domain" description="NADH:ubiquinone oxidoreductase 30kDa subunit" evidence="5">
    <location>
        <begin position="246"/>
        <end position="321"/>
    </location>
</feature>
<dbReference type="SUPFAM" id="SSF143243">
    <property type="entry name" value="Nqo5-like"/>
    <property type="match status" value="1"/>
</dbReference>
<keyword evidence="4" id="KW-0520">NAD</keyword>
<accession>A0AAV8WXD0</accession>
<keyword evidence="7" id="KW-1185">Reference proteome</keyword>
<gene>
    <name evidence="6" type="ORF">NQ314_016944</name>
</gene>
<reference evidence="6" key="1">
    <citation type="journal article" date="2023" name="Insect Mol. Biol.">
        <title>Genome sequencing provides insights into the evolution of gene families encoding plant cell wall-degrading enzymes in longhorned beetles.</title>
        <authorList>
            <person name="Shin N.R."/>
            <person name="Okamura Y."/>
            <person name="Kirsch R."/>
            <person name="Pauchet Y."/>
        </authorList>
    </citation>
    <scope>NUCLEOTIDE SEQUENCE</scope>
    <source>
        <strain evidence="6">RBIC_L_NR</strain>
    </source>
</reference>
<keyword evidence="4" id="KW-1278">Translocase</keyword>
<evidence type="ECO:0000256" key="3">
    <source>
        <dbReference type="ARBA" id="ARBA00022448"/>
    </source>
</evidence>
<dbReference type="PANTHER" id="PTHR10884:SF14">
    <property type="entry name" value="NADH DEHYDROGENASE [UBIQUINONE] IRON-SULFUR PROTEIN 3, MITOCHONDRIAL"/>
    <property type="match status" value="1"/>
</dbReference>
<comment type="similarity">
    <text evidence="1 4">Belongs to the complex I 30 kDa subunit family.</text>
</comment>
<dbReference type="PANTHER" id="PTHR10884">
    <property type="entry name" value="NADH DEHYDROGENASE UBIQUINONE IRON-SULFUR PROTEIN 3"/>
    <property type="match status" value="1"/>
</dbReference>
<dbReference type="InterPro" id="IPR001268">
    <property type="entry name" value="NADH_UbQ_OxRdtase_30kDa_su"/>
</dbReference>
<keyword evidence="3 4" id="KW-0813">Transport</keyword>
<dbReference type="GO" id="GO:0008137">
    <property type="term" value="F:NADH dehydrogenase (ubiquinone) activity"/>
    <property type="evidence" value="ECO:0007669"/>
    <property type="project" value="InterPro"/>
</dbReference>
<evidence type="ECO:0000256" key="1">
    <source>
        <dbReference type="ARBA" id="ARBA00007569"/>
    </source>
</evidence>
<dbReference type="Pfam" id="PF00329">
    <property type="entry name" value="Complex1_30kDa"/>
    <property type="match status" value="1"/>
</dbReference>
<dbReference type="EMBL" id="JANEYF010004713">
    <property type="protein sequence ID" value="KAJ8930266.1"/>
    <property type="molecule type" value="Genomic_DNA"/>
</dbReference>
<evidence type="ECO:0000313" key="6">
    <source>
        <dbReference type="EMBL" id="KAJ8930266.1"/>
    </source>
</evidence>
<sequence length="398" mass="46753">MNNVRGYCRKVARICEETPFTAREQLKCFGNYVADCIPKFGQKVQMTSCGELEFLVEPEGIQCVIQFLKDHQFCQFEILMDITESEEEYSDVEKIMEQKKRWIENKHVVEKGVKKYYRCNKLKRKGPQCAAQLYLLFDAASDAVIVYRTESDHDHESKLLSNYGLSDRTKEEINKLYDLHLKPKEIMSNLVKIDGTTMPKMSQFRTYLNDRRRVKYGGPIISLGELESWLSSHSTIPEAIDVPFRLYRFEIIYNLLSLRYNSRIRVKTYTDELTPLDSVTGIYKSANWLEREIWDMYGVFFANHPDLRRILTDYGFEGHPFSLINVKIMCSSNTGKIFPLSGYTEVRYDDEKKRVVREPLELTQEFRQFDLSSPWTQFSDFKSKEEKSNGGEKKDEKK</sequence>